<evidence type="ECO:0008006" key="3">
    <source>
        <dbReference type="Google" id="ProtNLM"/>
    </source>
</evidence>
<proteinExistence type="predicted"/>
<dbReference type="RefSeq" id="WP_123063294.1">
    <property type="nucleotide sequence ID" value="NZ_RIAS01000002.1"/>
</dbReference>
<dbReference type="AlphaFoldDB" id="A0A5M9WPE7"/>
<gene>
    <name evidence="1" type="ORF">EC604_06235</name>
</gene>
<dbReference type="EMBL" id="RIAS01000002">
    <property type="protein sequence ID" value="KAA8783441.1"/>
    <property type="molecule type" value="Genomic_DNA"/>
</dbReference>
<reference evidence="1 2" key="1">
    <citation type="journal article" date="2019" name="J. Ind. Microbiol. Biotechnol.">
        <title>Paenibacillus amylolyticus 27C64 has a diverse set of carbohydrate-active enzymes and complete pectin deconstruction system.</title>
        <authorList>
            <person name="Keggi C."/>
            <person name="Doran-Peterson J."/>
        </authorList>
    </citation>
    <scope>NUCLEOTIDE SEQUENCE [LARGE SCALE GENOMIC DNA]</scope>
    <source>
        <strain evidence="1 2">27C64</strain>
    </source>
</reference>
<sequence>MGALHPLEMDYYYTPQGEPNSEVQALGDCYTRNIFFMLKKELKNSNLSYKMFLDDFNLKIVKDLANYPLDVKLNNIKSPEDYVIKSNQHTFNNDAPSAIDKLETLLANGEVVFVNTFMKKVPYYKTYELNSAYETEAAIDGHIFLILGQTDTDFYFLDNHINYNPQFFKPYLVNKGIGQDTKHSFMNAFNHQFNCFTIHPNQDELHDLPDRVPKIFKQTLENYYKPDSIVDGYIESFGRSAILELNNLLASGLIPLNRKIPNRIHDAYSLLHTILNRHSDRKKVLISLLSSSTNSNTLNEIIQTTQQAIKQWDLLRKYLTKQYLTKNFTLSHSFEERMNNALLAEDQFFQSIEKNIDTLNRI</sequence>
<evidence type="ECO:0000313" key="2">
    <source>
        <dbReference type="Proteomes" id="UP000323664"/>
    </source>
</evidence>
<evidence type="ECO:0000313" key="1">
    <source>
        <dbReference type="EMBL" id="KAA8783441.1"/>
    </source>
</evidence>
<name>A0A5M9WPE7_PAEAM</name>
<accession>A0A5M9WPE7</accession>
<dbReference type="OrthoDB" id="2646183at2"/>
<protein>
    <recommendedName>
        <fullName evidence="3">Butirosin biosynthesis protein H N-terminal domain-containing protein</fullName>
    </recommendedName>
</protein>
<comment type="caution">
    <text evidence="1">The sequence shown here is derived from an EMBL/GenBank/DDBJ whole genome shotgun (WGS) entry which is preliminary data.</text>
</comment>
<organism evidence="1 2">
    <name type="scientific">Paenibacillus amylolyticus</name>
    <dbReference type="NCBI Taxonomy" id="1451"/>
    <lineage>
        <taxon>Bacteria</taxon>
        <taxon>Bacillati</taxon>
        <taxon>Bacillota</taxon>
        <taxon>Bacilli</taxon>
        <taxon>Bacillales</taxon>
        <taxon>Paenibacillaceae</taxon>
        <taxon>Paenibacillus</taxon>
    </lineage>
</organism>
<dbReference type="Proteomes" id="UP000323664">
    <property type="component" value="Unassembled WGS sequence"/>
</dbReference>